<dbReference type="PANTHER" id="PTHR28062:SF1">
    <property type="entry name" value="TRANSMEMBRANE PROTEIN"/>
    <property type="match status" value="1"/>
</dbReference>
<reference evidence="3 4" key="1">
    <citation type="journal article" date="2012" name="Science">
        <title>The Paleozoic origin of enzymatic lignin decomposition reconstructed from 31 fungal genomes.</title>
        <authorList>
            <person name="Floudas D."/>
            <person name="Binder M."/>
            <person name="Riley R."/>
            <person name="Barry K."/>
            <person name="Blanchette R.A."/>
            <person name="Henrissat B."/>
            <person name="Martinez A.T."/>
            <person name="Otillar R."/>
            <person name="Spatafora J.W."/>
            <person name="Yadav J.S."/>
            <person name="Aerts A."/>
            <person name="Benoit I."/>
            <person name="Boyd A."/>
            <person name="Carlson A."/>
            <person name="Copeland A."/>
            <person name="Coutinho P.M."/>
            <person name="de Vries R.P."/>
            <person name="Ferreira P."/>
            <person name="Findley K."/>
            <person name="Foster B."/>
            <person name="Gaskell J."/>
            <person name="Glotzer D."/>
            <person name="Gorecki P."/>
            <person name="Heitman J."/>
            <person name="Hesse C."/>
            <person name="Hori C."/>
            <person name="Igarashi K."/>
            <person name="Jurgens J.A."/>
            <person name="Kallen N."/>
            <person name="Kersten P."/>
            <person name="Kohler A."/>
            <person name="Kuees U."/>
            <person name="Kumar T.K.A."/>
            <person name="Kuo A."/>
            <person name="LaButti K."/>
            <person name="Larrondo L.F."/>
            <person name="Lindquist E."/>
            <person name="Ling A."/>
            <person name="Lombard V."/>
            <person name="Lucas S."/>
            <person name="Lundell T."/>
            <person name="Martin R."/>
            <person name="McLaughlin D.J."/>
            <person name="Morgenstern I."/>
            <person name="Morin E."/>
            <person name="Murat C."/>
            <person name="Nagy L.G."/>
            <person name="Nolan M."/>
            <person name="Ohm R.A."/>
            <person name="Patyshakuliyeva A."/>
            <person name="Rokas A."/>
            <person name="Ruiz-Duenas F.J."/>
            <person name="Sabat G."/>
            <person name="Salamov A."/>
            <person name="Samejima M."/>
            <person name="Schmutz J."/>
            <person name="Slot J.C."/>
            <person name="St John F."/>
            <person name="Stenlid J."/>
            <person name="Sun H."/>
            <person name="Sun S."/>
            <person name="Syed K."/>
            <person name="Tsang A."/>
            <person name="Wiebenga A."/>
            <person name="Young D."/>
            <person name="Pisabarro A."/>
            <person name="Eastwood D.C."/>
            <person name="Martin F."/>
            <person name="Cullen D."/>
            <person name="Grigoriev I.V."/>
            <person name="Hibbett D.S."/>
        </authorList>
    </citation>
    <scope>NUCLEOTIDE SEQUENCE [LARGE SCALE GENOMIC DNA]</scope>
    <source>
        <strain evidence="3 4">DJM-731 SS1</strain>
    </source>
</reference>
<feature type="region of interest" description="Disordered" evidence="1">
    <location>
        <begin position="240"/>
        <end position="280"/>
    </location>
</feature>
<dbReference type="OMA" id="IWRSWSH"/>
<dbReference type="Proteomes" id="UP000030653">
    <property type="component" value="Unassembled WGS sequence"/>
</dbReference>
<proteinExistence type="predicted"/>
<dbReference type="PANTHER" id="PTHR28062">
    <property type="entry name" value="K+-H+ EXCHANGE-LIKE PROTEIN"/>
    <property type="match status" value="1"/>
</dbReference>
<dbReference type="GO" id="GO:1902600">
    <property type="term" value="P:proton transmembrane transport"/>
    <property type="evidence" value="ECO:0007669"/>
    <property type="project" value="TreeGrafter"/>
</dbReference>
<sequence>MPSSASMRLIALPLTKQVGNLTPLIYYYPHTQHTTQSSSTTGTQGGLTARARALFHRALGTATTTWVGFGRAEPRSWKYRLYSAGQSIHRRIDFEELALSSLEPALGPSLGRDRRGEREEALRAARARGEARTISLLYPSFLPSPTEHLRSLVSHRAPVHRRWTFIYLIFLPITAPFALVPVIPNIPFFYCAWRAWGHYRSWRAASYLEELVRAHMVVETPSPLLDKLYAGFPSPPASSSSLSPAPTALIASTSPSPASETHSPKHPPKPSSKETDPDPIAPYLLLTEPDVLSLLKAFSLPEEGRVELGIALAQARARVGEELRGGKKEEGKKER</sequence>
<dbReference type="GO" id="GO:0006813">
    <property type="term" value="P:potassium ion transport"/>
    <property type="evidence" value="ECO:0007669"/>
    <property type="project" value="TreeGrafter"/>
</dbReference>
<evidence type="ECO:0000313" key="3">
    <source>
        <dbReference type="EMBL" id="EJT98592.1"/>
    </source>
</evidence>
<dbReference type="GeneID" id="63684125"/>
<keyword evidence="2" id="KW-0472">Membrane</keyword>
<evidence type="ECO:0008006" key="5">
    <source>
        <dbReference type="Google" id="ProtNLM"/>
    </source>
</evidence>
<accession>M5G4C2</accession>
<dbReference type="OrthoDB" id="5562676at2759"/>
<name>M5G4C2_DACPD</name>
<feature type="compositionally biased region" description="Low complexity" evidence="1">
    <location>
        <begin position="240"/>
        <end position="252"/>
    </location>
</feature>
<evidence type="ECO:0000256" key="1">
    <source>
        <dbReference type="SAM" id="MobiDB-lite"/>
    </source>
</evidence>
<dbReference type="HOGENOM" id="CLU_043838_1_0_1"/>
<gene>
    <name evidence="3" type="ORF">DACRYDRAFT_110501</name>
</gene>
<dbReference type="EMBL" id="JH795872">
    <property type="protein sequence ID" value="EJT98592.1"/>
    <property type="molecule type" value="Genomic_DNA"/>
</dbReference>
<dbReference type="AlphaFoldDB" id="M5G4C2"/>
<dbReference type="GO" id="GO:0005743">
    <property type="term" value="C:mitochondrial inner membrane"/>
    <property type="evidence" value="ECO:0007669"/>
    <property type="project" value="TreeGrafter"/>
</dbReference>
<dbReference type="STRING" id="1858805.M5G4C2"/>
<organism evidence="3 4">
    <name type="scientific">Dacryopinax primogenitus (strain DJM 731)</name>
    <name type="common">Brown rot fungus</name>
    <dbReference type="NCBI Taxonomy" id="1858805"/>
    <lineage>
        <taxon>Eukaryota</taxon>
        <taxon>Fungi</taxon>
        <taxon>Dikarya</taxon>
        <taxon>Basidiomycota</taxon>
        <taxon>Agaricomycotina</taxon>
        <taxon>Dacrymycetes</taxon>
        <taxon>Dacrymycetales</taxon>
        <taxon>Dacrymycetaceae</taxon>
        <taxon>Dacryopinax</taxon>
    </lineage>
</organism>
<feature type="transmembrane region" description="Helical" evidence="2">
    <location>
        <begin position="165"/>
        <end position="184"/>
    </location>
</feature>
<keyword evidence="2" id="KW-0812">Transmembrane</keyword>
<keyword evidence="4" id="KW-1185">Reference proteome</keyword>
<dbReference type="RefSeq" id="XP_040625490.1">
    <property type="nucleotide sequence ID" value="XM_040769063.1"/>
</dbReference>
<evidence type="ECO:0000313" key="4">
    <source>
        <dbReference type="Proteomes" id="UP000030653"/>
    </source>
</evidence>
<protein>
    <recommendedName>
        <fullName evidence="5">Mitochondrial K+-H+ exchange-related-domain-containing protein</fullName>
    </recommendedName>
</protein>
<dbReference type="Pfam" id="PF10173">
    <property type="entry name" value="Mit_KHE1"/>
    <property type="match status" value="1"/>
</dbReference>
<dbReference type="InterPro" id="IPR018786">
    <property type="entry name" value="Mit_KHE1"/>
</dbReference>
<evidence type="ECO:0000256" key="2">
    <source>
        <dbReference type="SAM" id="Phobius"/>
    </source>
</evidence>
<keyword evidence="2" id="KW-1133">Transmembrane helix</keyword>